<protein>
    <submittedName>
        <fullName evidence="1">Type II toxin-antitoxin system RelE/ParE family toxin</fullName>
    </submittedName>
</protein>
<dbReference type="Gene3D" id="3.30.2310.20">
    <property type="entry name" value="RelE-like"/>
    <property type="match status" value="1"/>
</dbReference>
<comment type="caution">
    <text evidence="1">The sequence shown here is derived from an EMBL/GenBank/DDBJ whole genome shotgun (WGS) entry which is preliminary data.</text>
</comment>
<dbReference type="Pfam" id="PF15781">
    <property type="entry name" value="ParE-like_toxin"/>
    <property type="match status" value="1"/>
</dbReference>
<dbReference type="InterPro" id="IPR035093">
    <property type="entry name" value="RelE/ParE_toxin_dom_sf"/>
</dbReference>
<dbReference type="SUPFAM" id="SSF143011">
    <property type="entry name" value="RelE-like"/>
    <property type="match status" value="1"/>
</dbReference>
<evidence type="ECO:0000313" key="2">
    <source>
        <dbReference type="Proteomes" id="UP001225316"/>
    </source>
</evidence>
<dbReference type="Proteomes" id="UP001225316">
    <property type="component" value="Unassembled WGS sequence"/>
</dbReference>
<organism evidence="1 2">
    <name type="scientific">Thalassobacterium maritimum</name>
    <dbReference type="NCBI Taxonomy" id="3041265"/>
    <lineage>
        <taxon>Bacteria</taxon>
        <taxon>Pseudomonadati</taxon>
        <taxon>Verrucomicrobiota</taxon>
        <taxon>Opitutia</taxon>
        <taxon>Puniceicoccales</taxon>
        <taxon>Coraliomargaritaceae</taxon>
        <taxon>Thalassobacterium</taxon>
    </lineage>
</organism>
<evidence type="ECO:0000313" key="1">
    <source>
        <dbReference type="EMBL" id="MDQ8206156.1"/>
    </source>
</evidence>
<keyword evidence="2" id="KW-1185">Reference proteome</keyword>
<reference evidence="1 2" key="1">
    <citation type="submission" date="2023-04" db="EMBL/GenBank/DDBJ databases">
        <title>A novel bacteria isolated from coastal sediment.</title>
        <authorList>
            <person name="Liu X.-J."/>
            <person name="Du Z.-J."/>
        </authorList>
    </citation>
    <scope>NUCLEOTIDE SEQUENCE [LARGE SCALE GENOMIC DNA]</scope>
    <source>
        <strain evidence="1 2">SDUM461003</strain>
    </source>
</reference>
<gene>
    <name evidence="1" type="ORF">QEH52_01445</name>
</gene>
<dbReference type="RefSeq" id="WP_308948156.1">
    <property type="nucleotide sequence ID" value="NZ_JARXHW010000002.1"/>
</dbReference>
<sequence>MDKRKIYLSPIFGRKLKRLKKQEKKELDDAVLDISNDPDIGEAKAGDLAGVLVHKFKINKQLTLLSYTFDSNEINLLSFGSHENFYRDLKKYRKG</sequence>
<dbReference type="EMBL" id="JARXHW010000002">
    <property type="protein sequence ID" value="MDQ8206156.1"/>
    <property type="molecule type" value="Genomic_DNA"/>
</dbReference>
<proteinExistence type="predicted"/>
<accession>A0ABU1APQ6</accession>
<dbReference type="InterPro" id="IPR031552">
    <property type="entry name" value="ParE-like_toxin"/>
</dbReference>
<name>A0ABU1APQ6_9BACT</name>